<reference evidence="8" key="1">
    <citation type="submission" date="2025-08" db="UniProtKB">
        <authorList>
            <consortium name="Ensembl"/>
        </authorList>
    </citation>
    <scope>IDENTIFICATION</scope>
</reference>
<evidence type="ECO:0000256" key="4">
    <source>
        <dbReference type="ARBA" id="ARBA00022702"/>
    </source>
</evidence>
<dbReference type="GO" id="GO:0005179">
    <property type="term" value="F:hormone activity"/>
    <property type="evidence" value="ECO:0007669"/>
    <property type="project" value="UniProtKB-KW"/>
</dbReference>
<dbReference type="InterPro" id="IPR000187">
    <property type="entry name" value="CRF"/>
</dbReference>
<name>A0A663FAK3_AQUCH</name>
<dbReference type="PRINTS" id="PR01612">
    <property type="entry name" value="CRFFAMILY"/>
</dbReference>
<dbReference type="InParanoid" id="A0A663FAK3"/>
<dbReference type="InterPro" id="IPR003620">
    <property type="entry name" value="Urocortin_CRF"/>
</dbReference>
<evidence type="ECO:0000256" key="5">
    <source>
        <dbReference type="ARBA" id="ARBA00022815"/>
    </source>
</evidence>
<sequence length="166" mass="17640">MRGTGEGAARTGRCGRPGRGLRARDGSPLAAGYALPLGSPRSPEPPRSFPGGAEPPAPQVRTEPRMRRALLTLLLLLARPPPAAARPARPDGSVPAAAAGAEARDSPLWPPLAPPAPEPWRARRDEPPLSIDLTFHLLRHLLLLARAQSQRARADSNRLILDAVGR</sequence>
<dbReference type="Gene3D" id="6.10.250.1920">
    <property type="match status" value="1"/>
</dbReference>
<keyword evidence="3" id="KW-0964">Secreted</keyword>
<protein>
    <recommendedName>
        <fullName evidence="7">Corticotropin-releasing factor domain-containing protein</fullName>
    </recommendedName>
</protein>
<gene>
    <name evidence="8" type="primary">UCN</name>
</gene>
<dbReference type="Proteomes" id="UP000472275">
    <property type="component" value="Chromosome 15"/>
</dbReference>
<dbReference type="PANTHER" id="PTHR15035">
    <property type="entry name" value="CORTICOLIBERIN/UROCORTIN"/>
    <property type="match status" value="1"/>
</dbReference>
<evidence type="ECO:0000259" key="7">
    <source>
        <dbReference type="SMART" id="SM00039"/>
    </source>
</evidence>
<comment type="similarity">
    <text evidence="2">Belongs to the sauvagine/corticotropin-releasing factor/urotensin I family.</text>
</comment>
<accession>A0A663FAK3</accession>
<feature type="compositionally biased region" description="Pro residues" evidence="6">
    <location>
        <begin position="42"/>
        <end position="58"/>
    </location>
</feature>
<dbReference type="SMART" id="SM00039">
    <property type="entry name" value="CRF"/>
    <property type="match status" value="1"/>
</dbReference>
<evidence type="ECO:0000313" key="9">
    <source>
        <dbReference type="Proteomes" id="UP000472275"/>
    </source>
</evidence>
<dbReference type="AlphaFoldDB" id="A0A663FAK3"/>
<dbReference type="GO" id="GO:0005576">
    <property type="term" value="C:extracellular region"/>
    <property type="evidence" value="ECO:0007669"/>
    <property type="project" value="UniProtKB-SubCell"/>
</dbReference>
<evidence type="ECO:0000313" key="8">
    <source>
        <dbReference type="Ensembl" id="ENSACCP00020020886.1"/>
    </source>
</evidence>
<feature type="region of interest" description="Disordered" evidence="6">
    <location>
        <begin position="1"/>
        <end position="65"/>
    </location>
</feature>
<comment type="subcellular location">
    <subcellularLocation>
        <location evidence="1">Secreted</location>
    </subcellularLocation>
</comment>
<evidence type="ECO:0000256" key="1">
    <source>
        <dbReference type="ARBA" id="ARBA00004613"/>
    </source>
</evidence>
<dbReference type="GeneTree" id="ENSGT00960000189489"/>
<keyword evidence="4" id="KW-0372">Hormone</keyword>
<feature type="compositionally biased region" description="Pro residues" evidence="6">
    <location>
        <begin position="108"/>
        <end position="118"/>
    </location>
</feature>
<keyword evidence="5" id="KW-0027">Amidation</keyword>
<evidence type="ECO:0000256" key="2">
    <source>
        <dbReference type="ARBA" id="ARBA00009287"/>
    </source>
</evidence>
<dbReference type="InterPro" id="IPR018446">
    <property type="entry name" value="Corticotropin-releasing_fac_CS"/>
</dbReference>
<reference evidence="8" key="2">
    <citation type="submission" date="2025-09" db="UniProtKB">
        <authorList>
            <consortium name="Ensembl"/>
        </authorList>
    </citation>
    <scope>IDENTIFICATION</scope>
</reference>
<evidence type="ECO:0000256" key="3">
    <source>
        <dbReference type="ARBA" id="ARBA00022525"/>
    </source>
</evidence>
<evidence type="ECO:0000256" key="6">
    <source>
        <dbReference type="SAM" id="MobiDB-lite"/>
    </source>
</evidence>
<dbReference type="Pfam" id="PF00473">
    <property type="entry name" value="CRF"/>
    <property type="match status" value="1"/>
</dbReference>
<dbReference type="PANTHER" id="PTHR15035:SF11">
    <property type="entry name" value="UROCORTIN"/>
    <property type="match status" value="1"/>
</dbReference>
<feature type="domain" description="Corticotropin-releasing factor" evidence="7">
    <location>
        <begin position="125"/>
        <end position="164"/>
    </location>
</feature>
<proteinExistence type="inferred from homology"/>
<feature type="region of interest" description="Disordered" evidence="6">
    <location>
        <begin position="81"/>
        <end position="123"/>
    </location>
</feature>
<keyword evidence="9" id="KW-1185">Reference proteome</keyword>
<dbReference type="PROSITE" id="PS00511">
    <property type="entry name" value="CRF"/>
    <property type="match status" value="1"/>
</dbReference>
<organism evidence="8 9">
    <name type="scientific">Aquila chrysaetos chrysaetos</name>
    <dbReference type="NCBI Taxonomy" id="223781"/>
    <lineage>
        <taxon>Eukaryota</taxon>
        <taxon>Metazoa</taxon>
        <taxon>Chordata</taxon>
        <taxon>Craniata</taxon>
        <taxon>Vertebrata</taxon>
        <taxon>Euteleostomi</taxon>
        <taxon>Archelosauria</taxon>
        <taxon>Archosauria</taxon>
        <taxon>Dinosauria</taxon>
        <taxon>Saurischia</taxon>
        <taxon>Theropoda</taxon>
        <taxon>Coelurosauria</taxon>
        <taxon>Aves</taxon>
        <taxon>Neognathae</taxon>
        <taxon>Neoaves</taxon>
        <taxon>Telluraves</taxon>
        <taxon>Accipitrimorphae</taxon>
        <taxon>Accipitriformes</taxon>
        <taxon>Accipitridae</taxon>
        <taxon>Accipitrinae</taxon>
        <taxon>Aquila</taxon>
    </lineage>
</organism>
<dbReference type="Ensembl" id="ENSACCT00020021802.1">
    <property type="protein sequence ID" value="ENSACCP00020020886.1"/>
    <property type="gene ID" value="ENSACCG00020014390.1"/>
</dbReference>